<keyword evidence="2" id="KW-1185">Reference proteome</keyword>
<name>A0ABW6KFS0_9BACI</name>
<evidence type="ECO:0000313" key="2">
    <source>
        <dbReference type="Proteomes" id="UP001601059"/>
    </source>
</evidence>
<organism evidence="1 2">
    <name type="scientific">Cytobacillus spartinae</name>
    <dbReference type="NCBI Taxonomy" id="3299023"/>
    <lineage>
        <taxon>Bacteria</taxon>
        <taxon>Bacillati</taxon>
        <taxon>Bacillota</taxon>
        <taxon>Bacilli</taxon>
        <taxon>Bacillales</taxon>
        <taxon>Bacillaceae</taxon>
        <taxon>Cytobacillus</taxon>
    </lineage>
</organism>
<reference evidence="1 2" key="1">
    <citation type="submission" date="2024-08" db="EMBL/GenBank/DDBJ databases">
        <title>Two novel Cytobacillus novel species.</title>
        <authorList>
            <person name="Liu G."/>
        </authorList>
    </citation>
    <scope>NUCLEOTIDE SEQUENCE [LARGE SCALE GENOMIC DNA]</scope>
    <source>
        <strain evidence="1 2">FJAT-54145</strain>
    </source>
</reference>
<evidence type="ECO:0000313" key="1">
    <source>
        <dbReference type="EMBL" id="MFE8701733.1"/>
    </source>
</evidence>
<sequence>MINTENSRLDRVEDILTQLIKAVGETNEAVQEMKAENEKRHQEFIEFKDLSEKRHIEVMDRFDDIELDQDVIWNKSVENERKFRR</sequence>
<protein>
    <submittedName>
        <fullName evidence="1">Uncharacterized protein</fullName>
    </submittedName>
</protein>
<dbReference type="EMBL" id="JBIACK010000006">
    <property type="protein sequence ID" value="MFE8701733.1"/>
    <property type="molecule type" value="Genomic_DNA"/>
</dbReference>
<comment type="caution">
    <text evidence="1">The sequence shown here is derived from an EMBL/GenBank/DDBJ whole genome shotgun (WGS) entry which is preliminary data.</text>
</comment>
<gene>
    <name evidence="1" type="ORF">ACFYKX_14100</name>
</gene>
<accession>A0ABW6KFS0</accession>
<proteinExistence type="predicted"/>
<dbReference type="RefSeq" id="WP_389361702.1">
    <property type="nucleotide sequence ID" value="NZ_JBIACK010000006.1"/>
</dbReference>
<dbReference type="Proteomes" id="UP001601059">
    <property type="component" value="Unassembled WGS sequence"/>
</dbReference>